<feature type="domain" description="Complex 1 LYR protein" evidence="2">
    <location>
        <begin position="38"/>
        <end position="92"/>
    </location>
</feature>
<dbReference type="InterPro" id="IPR008011">
    <property type="entry name" value="Complex1_LYR_dom"/>
</dbReference>
<dbReference type="EMBL" id="JAFCMP010000521">
    <property type="protein sequence ID" value="KAG5177800.1"/>
    <property type="molecule type" value="Genomic_DNA"/>
</dbReference>
<organism evidence="3 4">
    <name type="scientific">Tribonema minus</name>
    <dbReference type="NCBI Taxonomy" id="303371"/>
    <lineage>
        <taxon>Eukaryota</taxon>
        <taxon>Sar</taxon>
        <taxon>Stramenopiles</taxon>
        <taxon>Ochrophyta</taxon>
        <taxon>PX clade</taxon>
        <taxon>Xanthophyceae</taxon>
        <taxon>Tribonematales</taxon>
        <taxon>Tribonemataceae</taxon>
        <taxon>Tribonema</taxon>
    </lineage>
</organism>
<accession>A0A835YQF9</accession>
<evidence type="ECO:0000256" key="1">
    <source>
        <dbReference type="SAM" id="MobiDB-lite"/>
    </source>
</evidence>
<dbReference type="CDD" id="cd20251">
    <property type="entry name" value="Complex1_LYR_SF"/>
    <property type="match status" value="1"/>
</dbReference>
<proteinExistence type="predicted"/>
<reference evidence="3" key="1">
    <citation type="submission" date="2021-02" db="EMBL/GenBank/DDBJ databases">
        <title>First Annotated Genome of the Yellow-green Alga Tribonema minus.</title>
        <authorList>
            <person name="Mahan K.M."/>
        </authorList>
    </citation>
    <scope>NUCLEOTIDE SEQUENCE</scope>
    <source>
        <strain evidence="3">UTEX B ZZ1240</strain>
    </source>
</reference>
<dbReference type="AlphaFoldDB" id="A0A835YQF9"/>
<comment type="caution">
    <text evidence="3">The sequence shown here is derived from an EMBL/GenBank/DDBJ whole genome shotgun (WGS) entry which is preliminary data.</text>
</comment>
<dbReference type="Proteomes" id="UP000664859">
    <property type="component" value="Unassembled WGS sequence"/>
</dbReference>
<feature type="region of interest" description="Disordered" evidence="1">
    <location>
        <begin position="100"/>
        <end position="144"/>
    </location>
</feature>
<evidence type="ECO:0000313" key="4">
    <source>
        <dbReference type="Proteomes" id="UP000664859"/>
    </source>
</evidence>
<keyword evidence="4" id="KW-1185">Reference proteome</keyword>
<name>A0A835YQF9_9STRA</name>
<protein>
    <recommendedName>
        <fullName evidence="2">Complex 1 LYR protein domain-containing protein</fullName>
    </recommendedName>
</protein>
<evidence type="ECO:0000259" key="2">
    <source>
        <dbReference type="Pfam" id="PF05347"/>
    </source>
</evidence>
<sequence>MNVLLLRQTKPAGCSICVRCLAIKTSKVPSLKDFVRKRQVLHSYRQLLKCARAMEDRPSGQEVAAQVRERYRAYAHETDSLKLRMLLAEAAQHIDTLQGTVARTSPDMPPPPGSWLDVDDPEDRRGRVGVGFPWQRPVAQEGRQ</sequence>
<dbReference type="Pfam" id="PF05347">
    <property type="entry name" value="Complex1_LYR"/>
    <property type="match status" value="1"/>
</dbReference>
<evidence type="ECO:0000313" key="3">
    <source>
        <dbReference type="EMBL" id="KAG5177800.1"/>
    </source>
</evidence>
<dbReference type="OrthoDB" id="74240at2759"/>
<gene>
    <name evidence="3" type="ORF">JKP88DRAFT_83528</name>
</gene>